<feature type="compositionally biased region" description="Polar residues" evidence="1">
    <location>
        <begin position="1"/>
        <end position="17"/>
    </location>
</feature>
<dbReference type="PANTHER" id="PTHR39697">
    <property type="entry name" value="RICIN B LECTIN DOMAIN-CONTAINING PROTEIN-RELATED"/>
    <property type="match status" value="1"/>
</dbReference>
<comment type="caution">
    <text evidence="2">The sequence shown here is derived from an EMBL/GenBank/DDBJ whole genome shotgun (WGS) entry which is preliminary data.</text>
</comment>
<evidence type="ECO:0000313" key="3">
    <source>
        <dbReference type="Proteomes" id="UP001369815"/>
    </source>
</evidence>
<dbReference type="InterPro" id="IPR035992">
    <property type="entry name" value="Ricin_B-like_lectins"/>
</dbReference>
<dbReference type="Proteomes" id="UP001369815">
    <property type="component" value="Unassembled WGS sequence"/>
</dbReference>
<gene>
    <name evidence="2" type="ORF">Daesc_000820</name>
</gene>
<dbReference type="PANTHER" id="PTHR39697:SF2">
    <property type="entry name" value="CYANOVIRIN-N DOMAIN-CONTAINING PROTEIN"/>
    <property type="match status" value="1"/>
</dbReference>
<feature type="region of interest" description="Disordered" evidence="1">
    <location>
        <begin position="1"/>
        <end position="39"/>
    </location>
</feature>
<name>A0AAX6N049_9PEZI</name>
<evidence type="ECO:0000256" key="1">
    <source>
        <dbReference type="SAM" id="MobiDB-lite"/>
    </source>
</evidence>
<sequence length="182" mass="19800">MDAWTTATQSDASSLSGTTGVYTPTHTTSNPNLELEPNPTTLFSTDGGVGSAPEAGGTYMIRHVDTGRAVTLADGDLVLRTDVGTDGGWRWHCSENDNGWLRFRETVSGAYLGRDGYGGFRAKEQSPGKGEHLLIRPREAGGCNIFAMDWWTLMAMSTRGLEGNLFETKTVKEASRFEFVRV</sequence>
<organism evidence="2 3">
    <name type="scientific">Daldinia eschscholtzii</name>
    <dbReference type="NCBI Taxonomy" id="292717"/>
    <lineage>
        <taxon>Eukaryota</taxon>
        <taxon>Fungi</taxon>
        <taxon>Dikarya</taxon>
        <taxon>Ascomycota</taxon>
        <taxon>Pezizomycotina</taxon>
        <taxon>Sordariomycetes</taxon>
        <taxon>Xylariomycetidae</taxon>
        <taxon>Xylariales</taxon>
        <taxon>Hypoxylaceae</taxon>
        <taxon>Daldinia</taxon>
    </lineage>
</organism>
<protein>
    <submittedName>
        <fullName evidence="2">Uncharacterized protein</fullName>
    </submittedName>
</protein>
<keyword evidence="3" id="KW-1185">Reference proteome</keyword>
<accession>A0AAX6N049</accession>
<feature type="compositionally biased region" description="Low complexity" evidence="1">
    <location>
        <begin position="18"/>
        <end position="28"/>
    </location>
</feature>
<evidence type="ECO:0000313" key="2">
    <source>
        <dbReference type="EMBL" id="KAK6958027.1"/>
    </source>
</evidence>
<dbReference type="EMBL" id="JBANMG010000001">
    <property type="protein sequence ID" value="KAK6958027.1"/>
    <property type="molecule type" value="Genomic_DNA"/>
</dbReference>
<proteinExistence type="predicted"/>
<dbReference type="AlphaFoldDB" id="A0AAX6N049"/>
<reference evidence="2 3" key="1">
    <citation type="journal article" date="2024" name="Front Chem Biol">
        <title>Unveiling the potential of Daldinia eschscholtzii MFLUCC 19-0629 through bioactivity and bioinformatics studies for enhanced sustainable agriculture production.</title>
        <authorList>
            <person name="Brooks S."/>
            <person name="Weaver J.A."/>
            <person name="Klomchit A."/>
            <person name="Alharthi S.A."/>
            <person name="Onlamun T."/>
            <person name="Nurani R."/>
            <person name="Vong T.K."/>
            <person name="Alberti F."/>
            <person name="Greco C."/>
        </authorList>
    </citation>
    <scope>NUCLEOTIDE SEQUENCE [LARGE SCALE GENOMIC DNA]</scope>
    <source>
        <strain evidence="2">MFLUCC 19-0629</strain>
    </source>
</reference>
<dbReference type="SUPFAM" id="SSF50370">
    <property type="entry name" value="Ricin B-like lectins"/>
    <property type="match status" value="1"/>
</dbReference>